<keyword evidence="6 8" id="KW-1133">Transmembrane helix</keyword>
<comment type="similarity">
    <text evidence="2">Belongs to the GLUTAMINE DUMPER 1 (TC 9.B.60) family.</text>
</comment>
<keyword evidence="5" id="KW-0029">Amino-acid transport</keyword>
<evidence type="ECO:0000256" key="8">
    <source>
        <dbReference type="SAM" id="Phobius"/>
    </source>
</evidence>
<feature type="transmembrane region" description="Helical" evidence="8">
    <location>
        <begin position="20"/>
        <end position="43"/>
    </location>
</feature>
<dbReference type="InterPro" id="IPR040359">
    <property type="entry name" value="GDU"/>
</dbReference>
<keyword evidence="7 8" id="KW-0472">Membrane</keyword>
<evidence type="ECO:0000256" key="5">
    <source>
        <dbReference type="ARBA" id="ARBA00022970"/>
    </source>
</evidence>
<evidence type="ECO:0000256" key="2">
    <source>
        <dbReference type="ARBA" id="ARBA00009977"/>
    </source>
</evidence>
<proteinExistence type="inferred from homology"/>
<comment type="caution">
    <text evidence="9">The sequence shown here is derived from an EMBL/GenBank/DDBJ whole genome shotgun (WGS) entry which is preliminary data.</text>
</comment>
<reference evidence="9" key="1">
    <citation type="submission" date="2018-10" db="EMBL/GenBank/DDBJ databases">
        <title>Population genomic analysis revealed the cold adaptation of white poplar.</title>
        <authorList>
            <person name="Liu Y.-J."/>
        </authorList>
    </citation>
    <scope>NUCLEOTIDE SEQUENCE [LARGE SCALE GENOMIC DNA]</scope>
    <source>
        <strain evidence="9">PAL-ZL1</strain>
    </source>
</reference>
<sequence>MRASNDPTSTINLWRSPIPYLFGSLGILLSIIVVALITLACSYCRKHSRNSSSEDEQQNPAAIPISMPVLDAEPKIVVIMAGENKPAYLATPINSSAMNCNQLG</sequence>
<evidence type="ECO:0000256" key="6">
    <source>
        <dbReference type="ARBA" id="ARBA00022989"/>
    </source>
</evidence>
<organism evidence="9">
    <name type="scientific">Populus alba</name>
    <name type="common">White poplar</name>
    <dbReference type="NCBI Taxonomy" id="43335"/>
    <lineage>
        <taxon>Eukaryota</taxon>
        <taxon>Viridiplantae</taxon>
        <taxon>Streptophyta</taxon>
        <taxon>Embryophyta</taxon>
        <taxon>Tracheophyta</taxon>
        <taxon>Spermatophyta</taxon>
        <taxon>Magnoliopsida</taxon>
        <taxon>eudicotyledons</taxon>
        <taxon>Gunneridae</taxon>
        <taxon>Pentapetalae</taxon>
        <taxon>rosids</taxon>
        <taxon>fabids</taxon>
        <taxon>Malpighiales</taxon>
        <taxon>Salicaceae</taxon>
        <taxon>Saliceae</taxon>
        <taxon>Populus</taxon>
    </lineage>
</organism>
<dbReference type="PANTHER" id="PTHR33228">
    <property type="entry name" value="PROTEIN GLUTAMINE DUMPER 4-RELATED"/>
    <property type="match status" value="1"/>
</dbReference>
<protein>
    <submittedName>
        <fullName evidence="9">Uncharacterized protein</fullName>
    </submittedName>
</protein>
<dbReference type="PANTHER" id="PTHR33228:SF80">
    <property type="entry name" value="PROTEIN, PUTATIVE-RELATED"/>
    <property type="match status" value="1"/>
</dbReference>
<evidence type="ECO:0000256" key="7">
    <source>
        <dbReference type="ARBA" id="ARBA00023136"/>
    </source>
</evidence>
<keyword evidence="4 8" id="KW-0812">Transmembrane</keyword>
<name>A0A4V6A477_POPAL</name>
<dbReference type="GO" id="GO:0016020">
    <property type="term" value="C:membrane"/>
    <property type="evidence" value="ECO:0007669"/>
    <property type="project" value="UniProtKB-SubCell"/>
</dbReference>
<keyword evidence="3" id="KW-0813">Transport</keyword>
<dbReference type="EMBL" id="RCHU01000937">
    <property type="protein sequence ID" value="TKR85675.1"/>
    <property type="molecule type" value="Genomic_DNA"/>
</dbReference>
<evidence type="ECO:0000256" key="1">
    <source>
        <dbReference type="ARBA" id="ARBA00004167"/>
    </source>
</evidence>
<evidence type="ECO:0000256" key="3">
    <source>
        <dbReference type="ARBA" id="ARBA00022448"/>
    </source>
</evidence>
<dbReference type="AlphaFoldDB" id="A0A4V6A477"/>
<accession>A0A4V6A477</accession>
<dbReference type="GO" id="GO:0006865">
    <property type="term" value="P:amino acid transport"/>
    <property type="evidence" value="ECO:0007669"/>
    <property type="project" value="UniProtKB-KW"/>
</dbReference>
<evidence type="ECO:0000313" key="9">
    <source>
        <dbReference type="EMBL" id="TKR85675.1"/>
    </source>
</evidence>
<evidence type="ECO:0000256" key="4">
    <source>
        <dbReference type="ARBA" id="ARBA00022692"/>
    </source>
</evidence>
<gene>
    <name evidence="9" type="ORF">D5086_0000245470</name>
</gene>
<dbReference type="STRING" id="43335.A0A4V6A477"/>
<comment type="subcellular location">
    <subcellularLocation>
        <location evidence="1">Membrane</location>
        <topology evidence="1">Single-pass membrane protein</topology>
    </subcellularLocation>
</comment>
<dbReference type="GO" id="GO:0080143">
    <property type="term" value="P:regulation of amino acid export"/>
    <property type="evidence" value="ECO:0007669"/>
    <property type="project" value="InterPro"/>
</dbReference>